<evidence type="ECO:0000256" key="1">
    <source>
        <dbReference type="SAM" id="MobiDB-lite"/>
    </source>
</evidence>
<dbReference type="Proteomes" id="UP000676310">
    <property type="component" value="Unassembled WGS sequence"/>
</dbReference>
<gene>
    <name evidence="2" type="ORF">ALTATR162_LOCUS6584</name>
</gene>
<dbReference type="EMBL" id="CAJRGZ010000019">
    <property type="protein sequence ID" value="CAG5163957.1"/>
    <property type="molecule type" value="Genomic_DNA"/>
</dbReference>
<dbReference type="RefSeq" id="XP_043170141.1">
    <property type="nucleotide sequence ID" value="XM_043314206.1"/>
</dbReference>
<sequence>MNTENSFPDRQRADTTTTPARFVASIAQMLRGPAGFDGFGVIRDDQYFLMQQPTVYAGNERVWRRNQADSYQTQGNAQHDTFYPGWNMLGELQHFEPSLPQYPETNVALGSHNGFVDEYTYPLGRLSPSNSAELLTSPDLPDNDGAVNVEEPVDVVKNSLVEKEKQARAVLKKQRSQDSVVEQMGESVNIVQTATGVQFGGVYWTAPANDTTIPSSPAEIVLRINTLTKAMQNRHGCREKTTTGQYRNRWSDDSTYYSEDEFKAASRDLVLAMVDIHQNGWTKTIFDKGERENCQATMFYTFGDRFEALRELLHYSKTTCQDILKGTRFHTIIGNPRTLTFRTATNKVANAHKASLIARGKESSNNEKHTISEAHSNSEECSNSEESPGPKRPSKGKKRAHEDVLQVKEKPGVNLLRPEAAAKKRRKT</sequence>
<evidence type="ECO:0000313" key="3">
    <source>
        <dbReference type="Proteomes" id="UP000676310"/>
    </source>
</evidence>
<evidence type="ECO:0000313" key="2">
    <source>
        <dbReference type="EMBL" id="CAG5163957.1"/>
    </source>
</evidence>
<dbReference type="GeneID" id="67018489"/>
<dbReference type="AlphaFoldDB" id="A0A8J2N127"/>
<proteinExistence type="predicted"/>
<accession>A0A8J2N127</accession>
<keyword evidence="3" id="KW-1185">Reference proteome</keyword>
<comment type="caution">
    <text evidence="2">The sequence shown here is derived from an EMBL/GenBank/DDBJ whole genome shotgun (WGS) entry which is preliminary data.</text>
</comment>
<reference evidence="2" key="1">
    <citation type="submission" date="2021-05" db="EMBL/GenBank/DDBJ databases">
        <authorList>
            <person name="Stam R."/>
        </authorList>
    </citation>
    <scope>NUCLEOTIDE SEQUENCE</scope>
    <source>
        <strain evidence="2">CS162</strain>
    </source>
</reference>
<feature type="compositionally biased region" description="Basic and acidic residues" evidence="1">
    <location>
        <begin position="400"/>
        <end position="411"/>
    </location>
</feature>
<feature type="compositionally biased region" description="Basic and acidic residues" evidence="1">
    <location>
        <begin position="359"/>
        <end position="378"/>
    </location>
</feature>
<protein>
    <submittedName>
        <fullName evidence="2">Uncharacterized protein</fullName>
    </submittedName>
</protein>
<dbReference type="OrthoDB" id="3791931at2759"/>
<feature type="region of interest" description="Disordered" evidence="1">
    <location>
        <begin position="356"/>
        <end position="428"/>
    </location>
</feature>
<name>A0A8J2N127_9PLEO</name>
<organism evidence="2 3">
    <name type="scientific">Alternaria atra</name>
    <dbReference type="NCBI Taxonomy" id="119953"/>
    <lineage>
        <taxon>Eukaryota</taxon>
        <taxon>Fungi</taxon>
        <taxon>Dikarya</taxon>
        <taxon>Ascomycota</taxon>
        <taxon>Pezizomycotina</taxon>
        <taxon>Dothideomycetes</taxon>
        <taxon>Pleosporomycetidae</taxon>
        <taxon>Pleosporales</taxon>
        <taxon>Pleosporineae</taxon>
        <taxon>Pleosporaceae</taxon>
        <taxon>Alternaria</taxon>
        <taxon>Alternaria sect. Ulocladioides</taxon>
    </lineage>
</organism>